<dbReference type="GO" id="GO:0004386">
    <property type="term" value="F:helicase activity"/>
    <property type="evidence" value="ECO:0007669"/>
    <property type="project" value="InterPro"/>
</dbReference>
<dbReference type="InterPro" id="IPR041679">
    <property type="entry name" value="DNA2/NAM7-like_C"/>
</dbReference>
<dbReference type="Proteomes" id="UP000233524">
    <property type="component" value="Unassembled WGS sequence"/>
</dbReference>
<sequence>MDGKYYSSSERRSKAIPIIHPSSRQEKHPGRRPYKANTVESYSLGVDPPPKSSPHKTTQRQGPHGNNSVERDDEIIRGFDVYATPFVPESLRLLNYAPGIEILTPAKRQIDWASCTCISFESGLRISLSHPPLPTGPGHGLPISPPTDIELETYAPYFTQHLMQELFSQRRLARVYALYNQRVTVRVAEGETMATCTLMVPGLKENAPFLEEDDLVELRQLVYEHYGGPSGMDECVESIKTGAKAISPIRGAPGWTGVIYRARVAAVKRADELITLRVAGLMTDYGGGDSWPLPLAEREVLVNVQFPVCTRKHEDMSLALQITQGVLVQNTNGHGPSVQKGPVYDCTWLRSMLFPTEDDGALQTKLHRGKFRQQFVDDQLNWEQRKAVQAICQRNYGTMPYLVSGPPGTGKTKTVIETAVQLLKQSQRDTHILLCAPSENAADTLAIRLRDHLQPGELFRMNRPTRTFAEVPSSILHLCYTCDNAFALPPLDELLKCKVVVTSCQDAALLIRARATNMDIYRMKQDLQNMLIKGHENDLPMLHWTALLIDEAAQAMEPETLIPLTVVAPPMTAEPTPIFAMVGDQFQLSPSTSLAFSPLKRSLFARLFDRPVYKNHPLARGAKGEAPPILKPSMLPIPAPPFTNLFRNYRSHPAILAVPSALFYHDTLEPEAGDVDQLHDWDCWKGRKWPVLFHDNQGYDELEKDGGGWYNVNEVNTALRYVSSLSASGLVKRKDICVMSPFKAQVMRLRQEFRRGADSLWEVNVGPTEAFQGLEYDVVILCTTRTRERFLKKDQEVGWGIIGSANAMNVAITRARYGLIVIGNWELLTTDPNWNSFLHFCHRNGLVFSESENGTTDNRRVDEQAWETGKNMVDARSGPKVRLTAEFTRLEKMLLAQETELEAPIGSRALGGVDMEDEMWMKERHDVPKDYLEEDV</sequence>
<dbReference type="EMBL" id="NLAX01000008">
    <property type="protein sequence ID" value="PKS11371.1"/>
    <property type="molecule type" value="Genomic_DNA"/>
</dbReference>
<dbReference type="InterPro" id="IPR045055">
    <property type="entry name" value="DNA2/NAM7-like"/>
</dbReference>
<comment type="caution">
    <text evidence="5">The sequence shown here is derived from an EMBL/GenBank/DDBJ whole genome shotgun (WGS) entry which is preliminary data.</text>
</comment>
<protein>
    <submittedName>
        <fullName evidence="5">Uncharacterized protein</fullName>
    </submittedName>
</protein>
<dbReference type="InterPro" id="IPR027417">
    <property type="entry name" value="P-loop_NTPase"/>
</dbReference>
<evidence type="ECO:0000313" key="5">
    <source>
        <dbReference type="EMBL" id="PKS11371.1"/>
    </source>
</evidence>
<evidence type="ECO:0000313" key="6">
    <source>
        <dbReference type="Proteomes" id="UP000233524"/>
    </source>
</evidence>
<gene>
    <name evidence="5" type="ORF">jhhlp_003133</name>
</gene>
<evidence type="ECO:0000259" key="4">
    <source>
        <dbReference type="Pfam" id="PF13087"/>
    </source>
</evidence>
<dbReference type="OrthoDB" id="6513042at2759"/>
<dbReference type="Pfam" id="PF13087">
    <property type="entry name" value="AAA_12"/>
    <property type="match status" value="1"/>
</dbReference>
<dbReference type="STRING" id="41688.A0A2N3NG37"/>
<dbReference type="GO" id="GO:0005829">
    <property type="term" value="C:cytosol"/>
    <property type="evidence" value="ECO:0007669"/>
    <property type="project" value="TreeGrafter"/>
</dbReference>
<accession>A0A2N3NG37</accession>
<name>A0A2N3NG37_9PEZI</name>
<proteinExistence type="predicted"/>
<keyword evidence="1" id="KW-0347">Helicase</keyword>
<evidence type="ECO:0000259" key="3">
    <source>
        <dbReference type="Pfam" id="PF13086"/>
    </source>
</evidence>
<dbReference type="InParanoid" id="A0A2N3NG37"/>
<dbReference type="VEuPathDB" id="FungiDB:jhhlp_003133"/>
<feature type="compositionally biased region" description="Polar residues" evidence="2">
    <location>
        <begin position="59"/>
        <end position="68"/>
    </location>
</feature>
<reference evidence="5 6" key="1">
    <citation type="journal article" date="2017" name="G3 (Bethesda)">
        <title>First Draft Genome Sequence of the Pathogenic Fungus Lomentospora prolificans (Formerly Scedosporium prolificans).</title>
        <authorList>
            <person name="Luo R."/>
            <person name="Zimin A."/>
            <person name="Workman R."/>
            <person name="Fan Y."/>
            <person name="Pertea G."/>
            <person name="Grossman N."/>
            <person name="Wear M.P."/>
            <person name="Jia B."/>
            <person name="Miller H."/>
            <person name="Casadevall A."/>
            <person name="Timp W."/>
            <person name="Zhang S.X."/>
            <person name="Salzberg S.L."/>
        </authorList>
    </citation>
    <scope>NUCLEOTIDE SEQUENCE [LARGE SCALE GENOMIC DNA]</scope>
    <source>
        <strain evidence="5 6">JHH-5317</strain>
    </source>
</reference>
<dbReference type="PANTHER" id="PTHR10887">
    <property type="entry name" value="DNA2/NAM7 HELICASE FAMILY"/>
    <property type="match status" value="1"/>
</dbReference>
<keyword evidence="1" id="KW-0067">ATP-binding</keyword>
<evidence type="ECO:0000256" key="1">
    <source>
        <dbReference type="ARBA" id="ARBA00022806"/>
    </source>
</evidence>
<feature type="domain" description="DNA2/NAM7 helicase-like C-terminal" evidence="4">
    <location>
        <begin position="643"/>
        <end position="824"/>
    </location>
</feature>
<keyword evidence="1" id="KW-0378">Hydrolase</keyword>
<dbReference type="GO" id="GO:0035194">
    <property type="term" value="P:regulatory ncRNA-mediated post-transcriptional gene silencing"/>
    <property type="evidence" value="ECO:0007669"/>
    <property type="project" value="TreeGrafter"/>
</dbReference>
<dbReference type="SUPFAM" id="SSF52540">
    <property type="entry name" value="P-loop containing nucleoside triphosphate hydrolases"/>
    <property type="match status" value="1"/>
</dbReference>
<dbReference type="PANTHER" id="PTHR10887:SF322">
    <property type="entry name" value="HELICASE MOV-10"/>
    <property type="match status" value="1"/>
</dbReference>
<dbReference type="Pfam" id="PF13086">
    <property type="entry name" value="AAA_11"/>
    <property type="match status" value="1"/>
</dbReference>
<dbReference type="CDD" id="cd18808">
    <property type="entry name" value="SF1_C_Upf1"/>
    <property type="match status" value="1"/>
</dbReference>
<feature type="domain" description="DNA2/NAM7 helicase helicase" evidence="3">
    <location>
        <begin position="379"/>
        <end position="453"/>
    </location>
</feature>
<feature type="compositionally biased region" description="Basic and acidic residues" evidence="2">
    <location>
        <begin position="1"/>
        <end position="13"/>
    </location>
</feature>
<organism evidence="5 6">
    <name type="scientific">Lomentospora prolificans</name>
    <dbReference type="NCBI Taxonomy" id="41688"/>
    <lineage>
        <taxon>Eukaryota</taxon>
        <taxon>Fungi</taxon>
        <taxon>Dikarya</taxon>
        <taxon>Ascomycota</taxon>
        <taxon>Pezizomycotina</taxon>
        <taxon>Sordariomycetes</taxon>
        <taxon>Hypocreomycetidae</taxon>
        <taxon>Microascales</taxon>
        <taxon>Microascaceae</taxon>
        <taxon>Lomentospora</taxon>
    </lineage>
</organism>
<dbReference type="AlphaFoldDB" id="A0A2N3NG37"/>
<dbReference type="InterPro" id="IPR047187">
    <property type="entry name" value="SF1_C_Upf1"/>
</dbReference>
<keyword evidence="1" id="KW-0547">Nucleotide-binding</keyword>
<dbReference type="InterPro" id="IPR041677">
    <property type="entry name" value="DNA2/NAM7_AAA_11"/>
</dbReference>
<feature type="region of interest" description="Disordered" evidence="2">
    <location>
        <begin position="1"/>
        <end position="72"/>
    </location>
</feature>
<dbReference type="Gene3D" id="3.40.50.300">
    <property type="entry name" value="P-loop containing nucleotide triphosphate hydrolases"/>
    <property type="match status" value="2"/>
</dbReference>
<keyword evidence="6" id="KW-1185">Reference proteome</keyword>
<evidence type="ECO:0000256" key="2">
    <source>
        <dbReference type="SAM" id="MobiDB-lite"/>
    </source>
</evidence>